<evidence type="ECO:0000313" key="2">
    <source>
        <dbReference type="EMBL" id="QMT40882.1"/>
    </source>
</evidence>
<proteinExistence type="predicted"/>
<protein>
    <submittedName>
        <fullName evidence="2">DUF2523 domain-containing protein</fullName>
    </submittedName>
</protein>
<keyword evidence="1" id="KW-0472">Membrane</keyword>
<dbReference type="InterPro" id="IPR019670">
    <property type="entry name" value="DUF2523"/>
</dbReference>
<dbReference type="Proteomes" id="UP000514752">
    <property type="component" value="Chromosome"/>
</dbReference>
<dbReference type="RefSeq" id="WP_182122478.1">
    <property type="nucleotide sequence ID" value="NZ_CP059567.1"/>
</dbReference>
<accession>A0A7D7RNA6</accession>
<dbReference type="Pfam" id="PF10734">
    <property type="entry name" value="DUF2523"/>
    <property type="match status" value="1"/>
</dbReference>
<keyword evidence="1" id="KW-0812">Transmembrane</keyword>
<dbReference type="KEGG" id="nsg:H3L94_02155"/>
<dbReference type="EMBL" id="CP059567">
    <property type="protein sequence ID" value="QMT40882.1"/>
    <property type="molecule type" value="Genomic_DNA"/>
</dbReference>
<name>A0A7D7RNA6_9NEIS</name>
<evidence type="ECO:0000313" key="3">
    <source>
        <dbReference type="Proteomes" id="UP000514752"/>
    </source>
</evidence>
<dbReference type="AlphaFoldDB" id="A0A7D7RNA6"/>
<gene>
    <name evidence="2" type="ORF">H3L94_02155</name>
</gene>
<feature type="transmembrane region" description="Helical" evidence="1">
    <location>
        <begin position="57"/>
        <end position="80"/>
    </location>
</feature>
<reference evidence="2 3" key="1">
    <citation type="submission" date="2020-07" db="EMBL/GenBank/DDBJ databases">
        <title>Genomic diversity of species in the Neisseriaceae family.</title>
        <authorList>
            <person name="Vincent A.T."/>
            <person name="Bernet E."/>
            <person name="Veyrier F.J."/>
        </authorList>
    </citation>
    <scope>NUCLEOTIDE SEQUENCE [LARGE SCALE GENOMIC DNA]</scope>
    <source>
        <strain evidence="2 3">DSM 22244</strain>
    </source>
</reference>
<keyword evidence="1" id="KW-1133">Transmembrane helix</keyword>
<evidence type="ECO:0000256" key="1">
    <source>
        <dbReference type="SAM" id="Phobius"/>
    </source>
</evidence>
<sequence>MKFLAALLPMLLSVAGRIFTALGLTAITYVGLDVVVNRFKDEIFNAVSGAPQAVLQFFYLSGGGVVLNIFFGALAFILTFKSMTKLGTSLGKGK</sequence>
<organism evidence="2 3">
    <name type="scientific">Neisseria shayeganii</name>
    <dbReference type="NCBI Taxonomy" id="607712"/>
    <lineage>
        <taxon>Bacteria</taxon>
        <taxon>Pseudomonadati</taxon>
        <taxon>Pseudomonadota</taxon>
        <taxon>Betaproteobacteria</taxon>
        <taxon>Neisseriales</taxon>
        <taxon>Neisseriaceae</taxon>
        <taxon>Neisseria</taxon>
    </lineage>
</organism>